<dbReference type="Proteomes" id="UP001219605">
    <property type="component" value="Chromosome"/>
</dbReference>
<evidence type="ECO:0000256" key="1">
    <source>
        <dbReference type="ARBA" id="ARBA00001954"/>
    </source>
</evidence>
<dbReference type="Pfam" id="PF08007">
    <property type="entry name" value="JmjC_2"/>
    <property type="match status" value="1"/>
</dbReference>
<dbReference type="InterPro" id="IPR039994">
    <property type="entry name" value="NO66-like"/>
</dbReference>
<dbReference type="Gene3D" id="2.60.120.650">
    <property type="entry name" value="Cupin"/>
    <property type="match status" value="1"/>
</dbReference>
<evidence type="ECO:0000256" key="2">
    <source>
        <dbReference type="ARBA" id="ARBA00022723"/>
    </source>
</evidence>
<evidence type="ECO:0000256" key="3">
    <source>
        <dbReference type="ARBA" id="ARBA00023004"/>
    </source>
</evidence>
<dbReference type="SMART" id="SM00558">
    <property type="entry name" value="JmjC"/>
    <property type="match status" value="1"/>
</dbReference>
<comment type="cofactor">
    <cofactor evidence="1">
        <name>Fe(2+)</name>
        <dbReference type="ChEBI" id="CHEBI:29033"/>
    </cofactor>
</comment>
<accession>A0ABY7ZJD4</accession>
<evidence type="ECO:0000313" key="6">
    <source>
        <dbReference type="Proteomes" id="UP001219605"/>
    </source>
</evidence>
<protein>
    <submittedName>
        <fullName evidence="5">Cupin domain-containing protein</fullName>
    </submittedName>
</protein>
<feature type="domain" description="JmjC" evidence="4">
    <location>
        <begin position="150"/>
        <end position="297"/>
    </location>
</feature>
<dbReference type="PANTHER" id="PTHR13096">
    <property type="entry name" value="MINA53 MYC INDUCED NUCLEAR ANTIGEN"/>
    <property type="match status" value="1"/>
</dbReference>
<dbReference type="PANTHER" id="PTHR13096:SF9">
    <property type="entry name" value="BIFUNCTIONAL LYSINE-SPECIFIC DEMETHYLASE AND HISTIDYL-HYDROXYLASE"/>
    <property type="match status" value="1"/>
</dbReference>
<keyword evidence="2" id="KW-0479">Metal-binding</keyword>
<sequence length="451" mass="47833">MTTIDPPGGRAGRPAVPAVPTRDSAAAVGSLAASAAVVDSAGTGAPAALAALARCVAVEPAKFAAAHWGRAPLLSRAAELPRPAGFTDLLSPADADELLSRRGLRTPFLRIARDGQLVPAARWTGGGGAGAEVGDQVLDERVMEQYADGATLVLQGLHRTWPPLIDLARDLGLAVGQPMQVNAYLTPPGNQGFATHYDTHDVFVLQVDGRKRWRIHPPVLPDPLERQPWGGRADEVSATAEGPAALDVVLEPGDALYLPRGWLHSAQAQESSSLHLTIGVRALTRYAIVEELLGLAAEDPRLRAGVPFGTDLADPEAVEPELTETVDALRDWLLRADPAAVADRLRQRLWPAARPAPIRPLAQAAAIHAVNLDSTLTLRAGLRWQLVGDGPDRVALRLFDRTISWPAVCGEAVRALLTGTVSRVGDLPGLDDPDRVVVARRLLREAVVVPT</sequence>
<dbReference type="InterPro" id="IPR003347">
    <property type="entry name" value="JmjC_dom"/>
</dbReference>
<keyword evidence="6" id="KW-1185">Reference proteome</keyword>
<proteinExistence type="predicted"/>
<dbReference type="EMBL" id="CP118615">
    <property type="protein sequence ID" value="WDZ82556.1"/>
    <property type="molecule type" value="Genomic_DNA"/>
</dbReference>
<dbReference type="RefSeq" id="WP_275028815.1">
    <property type="nucleotide sequence ID" value="NZ_CP118615.1"/>
</dbReference>
<organism evidence="5 6">
    <name type="scientific">Micromonospora cathayae</name>
    <dbReference type="NCBI Taxonomy" id="3028804"/>
    <lineage>
        <taxon>Bacteria</taxon>
        <taxon>Bacillati</taxon>
        <taxon>Actinomycetota</taxon>
        <taxon>Actinomycetes</taxon>
        <taxon>Micromonosporales</taxon>
        <taxon>Micromonosporaceae</taxon>
        <taxon>Micromonospora</taxon>
    </lineage>
</organism>
<evidence type="ECO:0000313" key="5">
    <source>
        <dbReference type="EMBL" id="WDZ82556.1"/>
    </source>
</evidence>
<dbReference type="PROSITE" id="PS51184">
    <property type="entry name" value="JMJC"/>
    <property type="match status" value="1"/>
</dbReference>
<keyword evidence="3" id="KW-0408">Iron</keyword>
<dbReference type="SUPFAM" id="SSF51197">
    <property type="entry name" value="Clavaminate synthase-like"/>
    <property type="match status" value="1"/>
</dbReference>
<gene>
    <name evidence="5" type="ORF">PVK37_18955</name>
</gene>
<reference evidence="5 6" key="1">
    <citation type="submission" date="2023-02" db="EMBL/GenBank/DDBJ databases">
        <authorList>
            <person name="Mo P."/>
        </authorList>
    </citation>
    <scope>NUCLEOTIDE SEQUENCE [LARGE SCALE GENOMIC DNA]</scope>
    <source>
        <strain evidence="5 6">HUAS 3</strain>
    </source>
</reference>
<name>A0ABY7ZJD4_9ACTN</name>
<evidence type="ECO:0000259" key="4">
    <source>
        <dbReference type="PROSITE" id="PS51184"/>
    </source>
</evidence>